<dbReference type="GO" id="GO:0016757">
    <property type="term" value="F:glycosyltransferase activity"/>
    <property type="evidence" value="ECO:0007669"/>
    <property type="project" value="InterPro"/>
</dbReference>
<dbReference type="STRING" id="1798374.A2Z33_02530"/>
<dbReference type="EMBL" id="MFJD01000016">
    <property type="protein sequence ID" value="OGG01394.1"/>
    <property type="molecule type" value="Genomic_DNA"/>
</dbReference>
<dbReference type="Proteomes" id="UP000178448">
    <property type="component" value="Unassembled WGS sequence"/>
</dbReference>
<dbReference type="Pfam" id="PF01501">
    <property type="entry name" value="Glyco_transf_8"/>
    <property type="match status" value="1"/>
</dbReference>
<dbReference type="SUPFAM" id="SSF53448">
    <property type="entry name" value="Nucleotide-diphospho-sugar transferases"/>
    <property type="match status" value="1"/>
</dbReference>
<gene>
    <name evidence="1" type="ORF">A2Z33_02530</name>
</gene>
<reference evidence="1 2" key="1">
    <citation type="journal article" date="2016" name="Nat. Commun.">
        <title>Thousands of microbial genomes shed light on interconnected biogeochemical processes in an aquifer system.</title>
        <authorList>
            <person name="Anantharaman K."/>
            <person name="Brown C.T."/>
            <person name="Hug L.A."/>
            <person name="Sharon I."/>
            <person name="Castelle C.J."/>
            <person name="Probst A.J."/>
            <person name="Thomas B.C."/>
            <person name="Singh A."/>
            <person name="Wilkins M.J."/>
            <person name="Karaoz U."/>
            <person name="Brodie E.L."/>
            <person name="Williams K.H."/>
            <person name="Hubbard S.S."/>
            <person name="Banfield J.F."/>
        </authorList>
    </citation>
    <scope>NUCLEOTIDE SEQUENCE [LARGE SCALE GENOMIC DNA]</scope>
</reference>
<comment type="caution">
    <text evidence="1">The sequence shown here is derived from an EMBL/GenBank/DDBJ whole genome shotgun (WGS) entry which is preliminary data.</text>
</comment>
<evidence type="ECO:0008006" key="3">
    <source>
        <dbReference type="Google" id="ProtNLM"/>
    </source>
</evidence>
<proteinExistence type="predicted"/>
<dbReference type="Gene3D" id="3.90.550.10">
    <property type="entry name" value="Spore Coat Polysaccharide Biosynthesis Protein SpsA, Chain A"/>
    <property type="match status" value="1"/>
</dbReference>
<dbReference type="InterPro" id="IPR029044">
    <property type="entry name" value="Nucleotide-diphossugar_trans"/>
</dbReference>
<evidence type="ECO:0000313" key="1">
    <source>
        <dbReference type="EMBL" id="OGG01394.1"/>
    </source>
</evidence>
<sequence length="307" mass="35038">MGNKQIIITASDRRHGDFLVGHWLRSLKDNVRLDSTDVAVIDYGLSAYQRNLLDDTGIIRIAGKSDGHVVTSRFIDTGRYLASTEHDQVLFIDSADIIIQSDISRVFTTHCDDFRVAGVDMEIMFFEQFIGTNFNRVTRKKLWSELKDKPVLNAGVIFAPRLKFIRLCRMVGRLVGNRSVYGPDQVAVNYFLYRERFKFLDHTYNFMPGTEQENFSIRDGVFYHADGRKVAVVHNAGHVKVLRPIANFGYGTSHNIMNHEAYYGKRAFFALAGIVKGFFRKLKRPEISPLTVAYRPPGVRDRYGSGK</sequence>
<evidence type="ECO:0000313" key="2">
    <source>
        <dbReference type="Proteomes" id="UP000178448"/>
    </source>
</evidence>
<organism evidence="1 2">
    <name type="scientific">Candidatus Gottesmanbacteria bacterium RBG_16_52_11</name>
    <dbReference type="NCBI Taxonomy" id="1798374"/>
    <lineage>
        <taxon>Bacteria</taxon>
        <taxon>Candidatus Gottesmaniibacteriota</taxon>
    </lineage>
</organism>
<accession>A0A1F5YMR1</accession>
<dbReference type="AlphaFoldDB" id="A0A1F5YMR1"/>
<name>A0A1F5YMR1_9BACT</name>
<protein>
    <recommendedName>
        <fullName evidence="3">Glycosyltransferase 2-like domain-containing protein</fullName>
    </recommendedName>
</protein>
<dbReference type="InterPro" id="IPR002495">
    <property type="entry name" value="Glyco_trans_8"/>
</dbReference>